<gene>
    <name evidence="3" type="ORF">LAV01_11610</name>
</gene>
<proteinExistence type="predicted"/>
<dbReference type="InterPro" id="IPR015330">
    <property type="entry name" value="DNA_primase/pol_bifunc_N"/>
</dbReference>
<name>A0A510WSY7_9LACO</name>
<feature type="domain" description="Primase C-terminal 1" evidence="1">
    <location>
        <begin position="193"/>
        <end position="258"/>
    </location>
</feature>
<dbReference type="SUPFAM" id="SSF56747">
    <property type="entry name" value="Prim-pol domain"/>
    <property type="match status" value="1"/>
</dbReference>
<reference evidence="3 4" key="1">
    <citation type="submission" date="2019-07" db="EMBL/GenBank/DDBJ databases">
        <title>Whole genome shotgun sequence of Lactobacillus aviarius subsp. aviarius NBRC 102162.</title>
        <authorList>
            <person name="Hosoyama A."/>
            <person name="Uohara A."/>
            <person name="Ohji S."/>
            <person name="Ichikawa N."/>
        </authorList>
    </citation>
    <scope>NUCLEOTIDE SEQUENCE [LARGE SCALE GENOMIC DNA]</scope>
    <source>
        <strain evidence="3 4">NBRC 102162</strain>
    </source>
</reference>
<dbReference type="GeneID" id="29933540"/>
<evidence type="ECO:0000313" key="3">
    <source>
        <dbReference type="EMBL" id="GEK42329.1"/>
    </source>
</evidence>
<dbReference type="SMART" id="SM00943">
    <property type="entry name" value="Prim-Pol"/>
    <property type="match status" value="1"/>
</dbReference>
<dbReference type="AlphaFoldDB" id="A0A510WSY7"/>
<accession>A0A510WSY7</accession>
<dbReference type="Pfam" id="PF09250">
    <property type="entry name" value="Prim-Pol"/>
    <property type="match status" value="1"/>
</dbReference>
<comment type="caution">
    <text evidence="3">The sequence shown here is derived from an EMBL/GenBank/DDBJ whole genome shotgun (WGS) entry which is preliminary data.</text>
</comment>
<dbReference type="Pfam" id="PF08708">
    <property type="entry name" value="PriCT_1"/>
    <property type="match status" value="1"/>
</dbReference>
<dbReference type="InterPro" id="IPR014820">
    <property type="entry name" value="PriCT_1"/>
</dbReference>
<dbReference type="SMART" id="SM00942">
    <property type="entry name" value="PriCT_1"/>
    <property type="match status" value="1"/>
</dbReference>
<sequence length="268" mass="30646">MRDLTEYAVQYARKGLSVIPMIRKQPLIKFADKPPLTEEEIRKFWKTHPYANIAVKTDNFFVFDVDIHKDGANGIQTFKELNHPEWFKDTLVQKTAHGGYQYFFLKPDNYRMTQIINFLPGIDIKAHQNNYVMIAPSIVDGVPYQWLNKKSIIKAPQGLINLIKEKSKPVYTGGVNENYVIDGKTKTSELFEQIIKGFGLTGGRNNALAEFCGGLLFRNVDPEIVLELAKIANENTEASLPPKEVVTTVNSMIKKEIRRREQLENNQT</sequence>
<dbReference type="Proteomes" id="UP000321722">
    <property type="component" value="Unassembled WGS sequence"/>
</dbReference>
<organism evidence="3 4">
    <name type="scientific">Ligilactobacillus aviarius</name>
    <dbReference type="NCBI Taxonomy" id="1606"/>
    <lineage>
        <taxon>Bacteria</taxon>
        <taxon>Bacillati</taxon>
        <taxon>Bacillota</taxon>
        <taxon>Bacilli</taxon>
        <taxon>Lactobacillales</taxon>
        <taxon>Lactobacillaceae</taxon>
        <taxon>Ligilactobacillus</taxon>
    </lineage>
</organism>
<dbReference type="Gene3D" id="3.30.720.160">
    <property type="entry name" value="Bifunctional DNA primase/polymerase, N-terminal"/>
    <property type="match status" value="1"/>
</dbReference>
<dbReference type="RefSeq" id="WP_057827811.1">
    <property type="nucleotide sequence ID" value="NZ_BAAACL010000001.1"/>
</dbReference>
<protein>
    <submittedName>
        <fullName evidence="3">DNA primase</fullName>
    </submittedName>
</protein>
<evidence type="ECO:0000259" key="1">
    <source>
        <dbReference type="SMART" id="SM00942"/>
    </source>
</evidence>
<keyword evidence="4" id="KW-1185">Reference proteome</keyword>
<dbReference type="CDD" id="cd04859">
    <property type="entry name" value="Prim_Pol"/>
    <property type="match status" value="1"/>
</dbReference>
<evidence type="ECO:0000259" key="2">
    <source>
        <dbReference type="SMART" id="SM00943"/>
    </source>
</evidence>
<dbReference type="EMBL" id="BJUI01000018">
    <property type="protein sequence ID" value="GEK42329.1"/>
    <property type="molecule type" value="Genomic_DNA"/>
</dbReference>
<evidence type="ECO:0000313" key="4">
    <source>
        <dbReference type="Proteomes" id="UP000321722"/>
    </source>
</evidence>
<feature type="domain" description="DNA primase/polymerase bifunctional N-terminal" evidence="2">
    <location>
        <begin position="8"/>
        <end position="159"/>
    </location>
</feature>